<sequence>MNMKDYSNINSNDEIIKLLQYAYQQGIERKDISMMELVDEMKQKLQVLIK</sequence>
<name>A0ABM8YTK1_9BACI</name>
<dbReference type="EMBL" id="CAKJTJ010000040">
    <property type="protein sequence ID" value="CAG9623245.1"/>
    <property type="molecule type" value="Genomic_DNA"/>
</dbReference>
<dbReference type="InterPro" id="IPR058930">
    <property type="entry name" value="YwzD"/>
</dbReference>
<keyword evidence="2" id="KW-1185">Reference proteome</keyword>
<evidence type="ECO:0000313" key="1">
    <source>
        <dbReference type="EMBL" id="CAG9623245.1"/>
    </source>
</evidence>
<evidence type="ECO:0000313" key="2">
    <source>
        <dbReference type="Proteomes" id="UP000789833"/>
    </source>
</evidence>
<protein>
    <recommendedName>
        <fullName evidence="3">Aspartyl-phosphate phosphatase Spo0E family protein</fullName>
    </recommendedName>
</protein>
<proteinExistence type="predicted"/>
<accession>A0ABM8YTK1</accession>
<dbReference type="Pfam" id="PF26162">
    <property type="entry name" value="YwzD"/>
    <property type="match status" value="1"/>
</dbReference>
<evidence type="ECO:0008006" key="3">
    <source>
        <dbReference type="Google" id="ProtNLM"/>
    </source>
</evidence>
<gene>
    <name evidence="1" type="ORF">BACCIP111883_04041</name>
</gene>
<comment type="caution">
    <text evidence="1">The sequence shown here is derived from an EMBL/GenBank/DDBJ whole genome shotgun (WGS) entry which is preliminary data.</text>
</comment>
<organism evidence="1 2">
    <name type="scientific">Sutcliffiella rhizosphaerae</name>
    <dbReference type="NCBI Taxonomy" id="2880967"/>
    <lineage>
        <taxon>Bacteria</taxon>
        <taxon>Bacillati</taxon>
        <taxon>Bacillota</taxon>
        <taxon>Bacilli</taxon>
        <taxon>Bacillales</taxon>
        <taxon>Bacillaceae</taxon>
        <taxon>Sutcliffiella</taxon>
    </lineage>
</organism>
<reference evidence="1 2" key="1">
    <citation type="submission" date="2021-10" db="EMBL/GenBank/DDBJ databases">
        <authorList>
            <person name="Criscuolo A."/>
        </authorList>
    </citation>
    <scope>NUCLEOTIDE SEQUENCE [LARGE SCALE GENOMIC DNA]</scope>
    <source>
        <strain evidence="2">CIP 111883</strain>
    </source>
</reference>
<dbReference type="Proteomes" id="UP000789833">
    <property type="component" value="Unassembled WGS sequence"/>
</dbReference>
<dbReference type="RefSeq" id="WP_230504517.1">
    <property type="nucleotide sequence ID" value="NZ_CAKJTJ010000040.1"/>
</dbReference>